<keyword evidence="1" id="KW-1133">Transmembrane helix</keyword>
<reference evidence="2 3" key="1">
    <citation type="submission" date="2020-08" db="EMBL/GenBank/DDBJ databases">
        <title>Genomic Encyclopedia of Type Strains, Phase IV (KMG-IV): sequencing the most valuable type-strain genomes for metagenomic binning, comparative biology and taxonomic classification.</title>
        <authorList>
            <person name="Goeker M."/>
        </authorList>
    </citation>
    <scope>NUCLEOTIDE SEQUENCE [LARGE SCALE GENOMIC DNA]</scope>
    <source>
        <strain evidence="2 3">DSM 28570</strain>
    </source>
</reference>
<sequence>MAAPALSICFDRPDTTYLGGETVTGQVEVVVADRIEDAELVLDFRCRASSRAQDIRRRIDREHREIKLFAGAWLPGQYVYPFAIVLPSGPRTYRGRIFDVAWQLEAAVRSSWEDAAVETEMTLLAEQKTMFDNETAGPGNLEHRETAKNLTGCFTIAVIFTALGIYMVWKSFTAAPEAAELYGMGGLVITLVGGAAFFLLTYSALIYRRIKTSEVRLGARSVSPGETIPFTLTFEGNIPFDVDKAVVILRANEIIDFFRSSSNKKYLKEGLYEHRRELPLAVKRVRTHVPLEIQGEVVIPPDAPCSIDLMQSGTGMALAWEIEFTLEMQKWPDWIHFEDIVVRP</sequence>
<name>A0A840UWJ9_9BACT</name>
<proteinExistence type="predicted"/>
<evidence type="ECO:0008006" key="4">
    <source>
        <dbReference type="Google" id="ProtNLM"/>
    </source>
</evidence>
<gene>
    <name evidence="2" type="ORF">HNQ81_002958</name>
</gene>
<evidence type="ECO:0000256" key="1">
    <source>
        <dbReference type="SAM" id="Phobius"/>
    </source>
</evidence>
<accession>A0A840UWJ9</accession>
<dbReference type="AlphaFoldDB" id="A0A840UWJ9"/>
<evidence type="ECO:0000313" key="2">
    <source>
        <dbReference type="EMBL" id="MBB5349206.1"/>
    </source>
</evidence>
<dbReference type="RefSeq" id="WP_183352015.1">
    <property type="nucleotide sequence ID" value="NZ_JACHEO010000021.1"/>
</dbReference>
<feature type="transmembrane region" description="Helical" evidence="1">
    <location>
        <begin position="150"/>
        <end position="169"/>
    </location>
</feature>
<keyword evidence="1" id="KW-0812">Transmembrane</keyword>
<protein>
    <recommendedName>
        <fullName evidence="4">Arrestin-like N-terminal domain-containing protein</fullName>
    </recommendedName>
</protein>
<keyword evidence="3" id="KW-1185">Reference proteome</keyword>
<comment type="caution">
    <text evidence="2">The sequence shown here is derived from an EMBL/GenBank/DDBJ whole genome shotgun (WGS) entry which is preliminary data.</text>
</comment>
<feature type="transmembrane region" description="Helical" evidence="1">
    <location>
        <begin position="181"/>
        <end position="207"/>
    </location>
</feature>
<evidence type="ECO:0000313" key="3">
    <source>
        <dbReference type="Proteomes" id="UP000539642"/>
    </source>
</evidence>
<organism evidence="2 3">
    <name type="scientific">Desulfoprunum benzoelyticum</name>
    <dbReference type="NCBI Taxonomy" id="1506996"/>
    <lineage>
        <taxon>Bacteria</taxon>
        <taxon>Pseudomonadati</taxon>
        <taxon>Thermodesulfobacteriota</taxon>
        <taxon>Desulfobulbia</taxon>
        <taxon>Desulfobulbales</taxon>
        <taxon>Desulfobulbaceae</taxon>
        <taxon>Desulfoprunum</taxon>
    </lineage>
</organism>
<dbReference type="EMBL" id="JACHEO010000021">
    <property type="protein sequence ID" value="MBB5349206.1"/>
    <property type="molecule type" value="Genomic_DNA"/>
</dbReference>
<dbReference type="Proteomes" id="UP000539642">
    <property type="component" value="Unassembled WGS sequence"/>
</dbReference>
<dbReference type="InterPro" id="IPR014752">
    <property type="entry name" value="Arrestin-like_C"/>
</dbReference>
<dbReference type="Gene3D" id="2.60.40.640">
    <property type="match status" value="1"/>
</dbReference>
<keyword evidence="1" id="KW-0472">Membrane</keyword>